<protein>
    <submittedName>
        <fullName evidence="1">Uncharacterized protein</fullName>
    </submittedName>
</protein>
<dbReference type="InterPro" id="IPR023606">
    <property type="entry name" value="CoA-Trfase_III_dom_1_sf"/>
</dbReference>
<accession>A0A1J0VS91</accession>
<reference evidence="1" key="1">
    <citation type="submission" date="2016-11" db="EMBL/GenBank/DDBJ databases">
        <authorList>
            <person name="Jaros S."/>
            <person name="Januszkiewicz K."/>
            <person name="Wedrychowicz H."/>
        </authorList>
    </citation>
    <scope>NUCLEOTIDE SEQUENCE [LARGE SCALE GENOMIC DNA]</scope>
    <source>
        <strain evidence="1">Y48</strain>
    </source>
</reference>
<dbReference type="GO" id="GO:0003824">
    <property type="term" value="F:catalytic activity"/>
    <property type="evidence" value="ECO:0007669"/>
    <property type="project" value="InterPro"/>
</dbReference>
<dbReference type="InterPro" id="IPR003673">
    <property type="entry name" value="CoA-Trfase_fam_III"/>
</dbReference>
<keyword evidence="2" id="KW-1185">Reference proteome</keyword>
<dbReference type="KEGG" id="nsl:BOX37_14160"/>
<organism evidence="1 2">
    <name type="scientific">Nocardia mangyaensis</name>
    <dbReference type="NCBI Taxonomy" id="2213200"/>
    <lineage>
        <taxon>Bacteria</taxon>
        <taxon>Bacillati</taxon>
        <taxon>Actinomycetota</taxon>
        <taxon>Actinomycetes</taxon>
        <taxon>Mycobacteriales</taxon>
        <taxon>Nocardiaceae</taxon>
        <taxon>Nocardia</taxon>
    </lineage>
</organism>
<dbReference type="AlphaFoldDB" id="A0A1J0VS91"/>
<proteinExistence type="predicted"/>
<dbReference type="Pfam" id="PF02515">
    <property type="entry name" value="CoA_transf_3"/>
    <property type="match status" value="1"/>
</dbReference>
<name>A0A1J0VS91_9NOCA</name>
<evidence type="ECO:0000313" key="2">
    <source>
        <dbReference type="Proteomes" id="UP000183810"/>
    </source>
</evidence>
<gene>
    <name evidence="1" type="ORF">BOX37_14160</name>
</gene>
<sequence length="70" mass="7634">MITRADIVLDNNRPGLLPELGIDLERLRDGDERPIWVSMPGFASTDPEFAGTPGWEILIGATCGMFTDTA</sequence>
<evidence type="ECO:0000313" key="1">
    <source>
        <dbReference type="EMBL" id="APE34902.1"/>
    </source>
</evidence>
<dbReference type="EMBL" id="CP018082">
    <property type="protein sequence ID" value="APE34902.1"/>
    <property type="molecule type" value="Genomic_DNA"/>
</dbReference>
<dbReference type="SUPFAM" id="SSF89796">
    <property type="entry name" value="CoA-transferase family III (CaiB/BaiF)"/>
    <property type="match status" value="1"/>
</dbReference>
<dbReference type="Proteomes" id="UP000183810">
    <property type="component" value="Chromosome"/>
</dbReference>
<dbReference type="Gene3D" id="3.40.50.10540">
    <property type="entry name" value="Crotonobetainyl-coa:carnitine coa-transferase, domain 1"/>
    <property type="match status" value="1"/>
</dbReference>